<evidence type="ECO:0000256" key="9">
    <source>
        <dbReference type="SAM" id="Phobius"/>
    </source>
</evidence>
<evidence type="ECO:0000256" key="1">
    <source>
        <dbReference type="ARBA" id="ARBA00002812"/>
    </source>
</evidence>
<reference evidence="10" key="1">
    <citation type="journal article" date="2023" name="Mol. Biol. Evol.">
        <title>Third-Generation Sequencing Reveals the Adaptive Role of the Epigenome in Three Deep-Sea Polychaetes.</title>
        <authorList>
            <person name="Perez M."/>
            <person name="Aroh O."/>
            <person name="Sun Y."/>
            <person name="Lan Y."/>
            <person name="Juniper S.K."/>
            <person name="Young C.R."/>
            <person name="Angers B."/>
            <person name="Qian P.Y."/>
        </authorList>
    </citation>
    <scope>NUCLEOTIDE SEQUENCE</scope>
    <source>
        <strain evidence="10">R07B-5</strain>
    </source>
</reference>
<keyword evidence="7" id="KW-0496">Mitochondrion</keyword>
<dbReference type="GO" id="GO:0005743">
    <property type="term" value="C:mitochondrial inner membrane"/>
    <property type="evidence" value="ECO:0007669"/>
    <property type="project" value="UniProtKB-SubCell"/>
</dbReference>
<comment type="subcellular location">
    <subcellularLocation>
        <location evidence="2">Mitochondrion inner membrane</location>
        <topology evidence="2">Multi-pass membrane protein</topology>
    </subcellularLocation>
</comment>
<evidence type="ECO:0000256" key="4">
    <source>
        <dbReference type="ARBA" id="ARBA00022692"/>
    </source>
</evidence>
<comment type="similarity">
    <text evidence="3">Belongs to the TMEM11 family.</text>
</comment>
<sequence length="336" mass="38199">MADDGERPPPSPQNDYVIIHEIYDNDSASEYFESELEQALETCIRTIIIEPSKLGDETARWITVGNCLHKTSVLCGLGCLVTGITWPDKGLVYFPLGFCSIVCAGVYTVSWQFDPCCKYQVEYNSHRLQRLPLHNLTSSSPVVLVRKDDTLTTFVDDKLMIKFICRPPPSPQNDYVIIHEIYDNDSASEYFESELEQALETCIRTIIIEPSKLGDETARWITVGNCLHKTSVLCGLGCLVTGITWPDKGLVYFPLGFCSIVCAGVYTVSWQFDPCCKYQVEYNSHRLQRLPLHNLTSSSPVVLVRKDDTRRKILHNLLAGLSTAYCAWRFYDWYFE</sequence>
<evidence type="ECO:0000256" key="7">
    <source>
        <dbReference type="ARBA" id="ARBA00023128"/>
    </source>
</evidence>
<dbReference type="PANTHER" id="PTHR15099">
    <property type="entry name" value="PROTEIN PM1"/>
    <property type="match status" value="1"/>
</dbReference>
<dbReference type="PANTHER" id="PTHR15099:SF2">
    <property type="entry name" value="TRANSMEMBRANE PROTEIN 11, MITOCHONDRIAL"/>
    <property type="match status" value="1"/>
</dbReference>
<name>A0AAD9P2V5_RIDPI</name>
<dbReference type="Pfam" id="PF14972">
    <property type="entry name" value="Mito_morph_reg"/>
    <property type="match status" value="2"/>
</dbReference>
<keyword evidence="8 9" id="KW-0472">Membrane</keyword>
<evidence type="ECO:0008006" key="12">
    <source>
        <dbReference type="Google" id="ProtNLM"/>
    </source>
</evidence>
<dbReference type="GO" id="GO:0007007">
    <property type="term" value="P:inner mitochondrial membrane organization"/>
    <property type="evidence" value="ECO:0007669"/>
    <property type="project" value="TreeGrafter"/>
</dbReference>
<keyword evidence="4 9" id="KW-0812">Transmembrane</keyword>
<evidence type="ECO:0000313" key="11">
    <source>
        <dbReference type="Proteomes" id="UP001209878"/>
    </source>
</evidence>
<comment type="function">
    <text evidence="1">Plays a role in mitochondrial morphogenesis.</text>
</comment>
<gene>
    <name evidence="10" type="ORF">NP493_179g05064</name>
</gene>
<evidence type="ECO:0000256" key="6">
    <source>
        <dbReference type="ARBA" id="ARBA00022989"/>
    </source>
</evidence>
<evidence type="ECO:0000256" key="2">
    <source>
        <dbReference type="ARBA" id="ARBA00004448"/>
    </source>
</evidence>
<keyword evidence="5" id="KW-0999">Mitochondrion inner membrane</keyword>
<evidence type="ECO:0000313" key="10">
    <source>
        <dbReference type="EMBL" id="KAK2187117.1"/>
    </source>
</evidence>
<evidence type="ECO:0000256" key="3">
    <source>
        <dbReference type="ARBA" id="ARBA00006060"/>
    </source>
</evidence>
<evidence type="ECO:0000256" key="8">
    <source>
        <dbReference type="ARBA" id="ARBA00023136"/>
    </source>
</evidence>
<protein>
    <recommendedName>
        <fullName evidence="12">Transmembrane protein 11</fullName>
    </recommendedName>
</protein>
<proteinExistence type="inferred from homology"/>
<dbReference type="AlphaFoldDB" id="A0AAD9P2V5"/>
<accession>A0AAD9P2V5</accession>
<dbReference type="EMBL" id="JAODUO010000178">
    <property type="protein sequence ID" value="KAK2187117.1"/>
    <property type="molecule type" value="Genomic_DNA"/>
</dbReference>
<organism evidence="10 11">
    <name type="scientific">Ridgeia piscesae</name>
    <name type="common">Tubeworm</name>
    <dbReference type="NCBI Taxonomy" id="27915"/>
    <lineage>
        <taxon>Eukaryota</taxon>
        <taxon>Metazoa</taxon>
        <taxon>Spiralia</taxon>
        <taxon>Lophotrochozoa</taxon>
        <taxon>Annelida</taxon>
        <taxon>Polychaeta</taxon>
        <taxon>Sedentaria</taxon>
        <taxon>Canalipalpata</taxon>
        <taxon>Sabellida</taxon>
        <taxon>Siboglinidae</taxon>
        <taxon>Ridgeia</taxon>
    </lineage>
</organism>
<feature type="transmembrane region" description="Helical" evidence="9">
    <location>
        <begin position="313"/>
        <end position="331"/>
    </location>
</feature>
<evidence type="ECO:0000256" key="5">
    <source>
        <dbReference type="ARBA" id="ARBA00022792"/>
    </source>
</evidence>
<keyword evidence="11" id="KW-1185">Reference proteome</keyword>
<dbReference type="InterPro" id="IPR026120">
    <property type="entry name" value="TMEM11"/>
</dbReference>
<keyword evidence="6 9" id="KW-1133">Transmembrane helix</keyword>
<comment type="caution">
    <text evidence="10">The sequence shown here is derived from an EMBL/GenBank/DDBJ whole genome shotgun (WGS) entry which is preliminary data.</text>
</comment>
<dbReference type="Proteomes" id="UP001209878">
    <property type="component" value="Unassembled WGS sequence"/>
</dbReference>